<reference evidence="13 14" key="1">
    <citation type="submission" date="2019-08" db="EMBL/GenBank/DDBJ databases">
        <title>Whole genome sequencing of chitin degrading bacteria Chitinophaga pinensis YS16.</title>
        <authorList>
            <person name="Singh R.P."/>
            <person name="Manchanda G."/>
            <person name="Maurya I.K."/>
            <person name="Joshi N.K."/>
            <person name="Srivastava A.K."/>
        </authorList>
    </citation>
    <scope>NUCLEOTIDE SEQUENCE [LARGE SCALE GENOMIC DNA]</scope>
    <source>
        <strain evidence="13 14">YS-16</strain>
    </source>
</reference>
<dbReference type="RefSeq" id="WP_146308166.1">
    <property type="nucleotide sequence ID" value="NZ_VOHS01000065.1"/>
</dbReference>
<gene>
    <name evidence="13" type="ORF">FEF09_28100</name>
</gene>
<evidence type="ECO:0000256" key="6">
    <source>
        <dbReference type="ARBA" id="ARBA00022723"/>
    </source>
</evidence>
<dbReference type="EMBL" id="VOHS01000065">
    <property type="protein sequence ID" value="TWV92761.1"/>
    <property type="molecule type" value="Genomic_DNA"/>
</dbReference>
<evidence type="ECO:0000256" key="1">
    <source>
        <dbReference type="ARBA" id="ARBA00001936"/>
    </source>
</evidence>
<keyword evidence="6" id="KW-0479">Metal-binding</keyword>
<keyword evidence="9" id="KW-1133">Transmembrane helix</keyword>
<dbReference type="PANTHER" id="PTHR31120:SF6">
    <property type="entry name" value="METALLOPROTEASE TIKI HOMOLOG"/>
    <property type="match status" value="1"/>
</dbReference>
<dbReference type="InterPro" id="IPR040230">
    <property type="entry name" value="TIKI1/2-like"/>
</dbReference>
<keyword evidence="8" id="KW-0378">Hydrolase</keyword>
<evidence type="ECO:0000256" key="4">
    <source>
        <dbReference type="ARBA" id="ARBA00022670"/>
    </source>
</evidence>
<evidence type="ECO:0000313" key="14">
    <source>
        <dbReference type="Proteomes" id="UP000318815"/>
    </source>
</evidence>
<dbReference type="Pfam" id="PF01963">
    <property type="entry name" value="TraB_PrgY_gumN"/>
    <property type="match status" value="1"/>
</dbReference>
<evidence type="ECO:0000256" key="8">
    <source>
        <dbReference type="ARBA" id="ARBA00022801"/>
    </source>
</evidence>
<dbReference type="GO" id="GO:0030178">
    <property type="term" value="P:negative regulation of Wnt signaling pathway"/>
    <property type="evidence" value="ECO:0007669"/>
    <property type="project" value="InterPro"/>
</dbReference>
<organism evidence="13 14">
    <name type="scientific">Chitinophaga pinensis</name>
    <dbReference type="NCBI Taxonomy" id="79329"/>
    <lineage>
        <taxon>Bacteria</taxon>
        <taxon>Pseudomonadati</taxon>
        <taxon>Bacteroidota</taxon>
        <taxon>Chitinophagia</taxon>
        <taxon>Chitinophagales</taxon>
        <taxon>Chitinophagaceae</taxon>
        <taxon>Chitinophaga</taxon>
    </lineage>
</organism>
<evidence type="ECO:0000313" key="13">
    <source>
        <dbReference type="EMBL" id="TWV92761.1"/>
    </source>
</evidence>
<dbReference type="OrthoDB" id="9798714at2"/>
<dbReference type="AlphaFoldDB" id="A0A5C6LP43"/>
<comment type="subcellular location">
    <subcellularLocation>
        <location evidence="3">Membrane</location>
        <topology evidence="3">Single-pass type I membrane protein</topology>
    </subcellularLocation>
</comment>
<evidence type="ECO:0000256" key="2">
    <source>
        <dbReference type="ARBA" id="ARBA00001941"/>
    </source>
</evidence>
<comment type="cofactor">
    <cofactor evidence="2">
        <name>Co(2+)</name>
        <dbReference type="ChEBI" id="CHEBI:48828"/>
    </cofactor>
</comment>
<proteinExistence type="predicted"/>
<keyword evidence="4" id="KW-0645">Protease</keyword>
<name>A0A5C6LP43_9BACT</name>
<keyword evidence="11" id="KW-0472">Membrane</keyword>
<keyword evidence="10" id="KW-0482">Metalloprotease</keyword>
<sequence length="1196" mass="134513">MLVSYTYPRHLKAGFFSRITWSVLLALLLSPFLLQAQHTKRPDYQLLWRIEGPGVSTPSYLFGTMHLTEKRVFDFSDSVLLALRSTDAFAMEIDLDSVMAYMLSPGGPLRDTVNYMRTILTPAEYRFVDSLVMKKSGVPIAQLNLKRLWFVEKLLLDEDEVISKTAGTGAKAENIFLDGWLHQKATFMGKPVHSLERLENQLYFMSADVTALQKEIFLESIGYQISANERPAEKELFDARVNFLDSLVNIYYAGDPQRMYNLVDKSKADDMGPGLGKRNIEMAANLATLIKSKSVFAAVGAAHLSGNTGLITLLRAKGFSVNPVKATFTGVAQRERQRLDSVKGYTLNRMADGYSVVFPGVPIAYPIPNMNRKMYVGTNDNEAAFSLSMDLPQLDKNEKELVDMLIANMAAQGKAELKRSYPIVYRDIPGTEAVMMQGKLPFHMRLFIRNNRAFVFMYGSEGTDSTARKDFFKSVRFYDVVRAVSVYDTLYRPELGFSAVMPSDANYVKADHKGETRPVEAYTALDDAHRISYVLRIEKMKSGYYNTDDAAALAGIRTVLLRQDSTSQLIDSTMTRKDGYAFFKLVYRHTSGYMSRLHFISRGNLAYSLLCTYDSKSKDSSYWKGFLDGFNILPVKAQELHTPFTAADSSFTINGPESFTFYGHDKAMAVSDDVYAALDSASFSSYIVTVNKYSRYHSGDPDSLMKTFLHPEDSSLIVADYRKSVINGWPVYDTELKSLNTSLRSYRRVIVVGHAMYCLSAIIPEEVVSAGRAQQFFESFRPGEKEQASPLKIGDKKLGVLLGDLQGTDTTAFKDASEYLVYMRPDSLDKSTILKALEVPFPLDTTGYRRVQLLVNLEEMADDTIVAATERLFATIKDTGLRIELLSMLSGIPLDTAMQTFILLAAAIPEDNDINDNIFSYAMEDNGMQEKYLPAIIAAAEKSGSLLQQFVVHFNEDSIWRAPYFTKYGLERLAPGMVQLLERQLKAWNADQKENGSFVWLSRVLATGNTLSLPGMPVKADAVFSKLLTDSIPAIKAFAARGLINHGIKVNDKVLKDILNDDVVAYSFIVDIESDQHLTQIQHLLTQELVGRAYLAYNMEEYNADEPIEQVSRIKVQIDNKPAVWITLYSYKNFDDELSYIFNGPQPLEPSKFNTKPDLFYPLEDVEKVKNKKELTAEAIKAYKEYLAPPVVVNEY</sequence>
<evidence type="ECO:0000256" key="9">
    <source>
        <dbReference type="ARBA" id="ARBA00022989"/>
    </source>
</evidence>
<protein>
    <submittedName>
        <fullName evidence="13">TraB/GumN family protein</fullName>
    </submittedName>
</protein>
<dbReference type="Proteomes" id="UP000318815">
    <property type="component" value="Unassembled WGS sequence"/>
</dbReference>
<evidence type="ECO:0000256" key="10">
    <source>
        <dbReference type="ARBA" id="ARBA00023049"/>
    </source>
</evidence>
<dbReference type="GO" id="GO:0046872">
    <property type="term" value="F:metal ion binding"/>
    <property type="evidence" value="ECO:0007669"/>
    <property type="project" value="UniProtKB-KW"/>
</dbReference>
<evidence type="ECO:0000256" key="5">
    <source>
        <dbReference type="ARBA" id="ARBA00022692"/>
    </source>
</evidence>
<evidence type="ECO:0000256" key="12">
    <source>
        <dbReference type="ARBA" id="ARBA00023180"/>
    </source>
</evidence>
<dbReference type="PANTHER" id="PTHR31120">
    <property type="entry name" value="METALLOPROTEASE TIKI"/>
    <property type="match status" value="1"/>
</dbReference>
<evidence type="ECO:0000256" key="7">
    <source>
        <dbReference type="ARBA" id="ARBA00022729"/>
    </source>
</evidence>
<evidence type="ECO:0000256" key="3">
    <source>
        <dbReference type="ARBA" id="ARBA00004479"/>
    </source>
</evidence>
<evidence type="ECO:0000256" key="11">
    <source>
        <dbReference type="ARBA" id="ARBA00023136"/>
    </source>
</evidence>
<dbReference type="GO" id="GO:0004222">
    <property type="term" value="F:metalloendopeptidase activity"/>
    <property type="evidence" value="ECO:0007669"/>
    <property type="project" value="TreeGrafter"/>
</dbReference>
<dbReference type="CDD" id="cd14789">
    <property type="entry name" value="Tiki"/>
    <property type="match status" value="1"/>
</dbReference>
<keyword evidence="5" id="KW-0812">Transmembrane</keyword>
<keyword evidence="14" id="KW-1185">Reference proteome</keyword>
<dbReference type="InterPro" id="IPR002816">
    <property type="entry name" value="TraB/PrgY/GumN_fam"/>
</dbReference>
<dbReference type="GO" id="GO:0016020">
    <property type="term" value="C:membrane"/>
    <property type="evidence" value="ECO:0007669"/>
    <property type="project" value="UniProtKB-SubCell"/>
</dbReference>
<keyword evidence="12" id="KW-0325">Glycoprotein</keyword>
<keyword evidence="7" id="KW-0732">Signal</keyword>
<comment type="caution">
    <text evidence="13">The sequence shown here is derived from an EMBL/GenBank/DDBJ whole genome shotgun (WGS) entry which is preliminary data.</text>
</comment>
<dbReference type="GO" id="GO:0006508">
    <property type="term" value="P:proteolysis"/>
    <property type="evidence" value="ECO:0007669"/>
    <property type="project" value="UniProtKB-KW"/>
</dbReference>
<accession>A0A5C6LP43</accession>
<comment type="cofactor">
    <cofactor evidence="1">
        <name>Mn(2+)</name>
        <dbReference type="ChEBI" id="CHEBI:29035"/>
    </cofactor>
</comment>